<accession>A0AAV8PNK2</accession>
<organism evidence="1 2">
    <name type="scientific">Ensete ventricosum</name>
    <name type="common">Abyssinian banana</name>
    <name type="synonym">Musa ensete</name>
    <dbReference type="NCBI Taxonomy" id="4639"/>
    <lineage>
        <taxon>Eukaryota</taxon>
        <taxon>Viridiplantae</taxon>
        <taxon>Streptophyta</taxon>
        <taxon>Embryophyta</taxon>
        <taxon>Tracheophyta</taxon>
        <taxon>Spermatophyta</taxon>
        <taxon>Magnoliopsida</taxon>
        <taxon>Liliopsida</taxon>
        <taxon>Zingiberales</taxon>
        <taxon>Musaceae</taxon>
        <taxon>Ensete</taxon>
    </lineage>
</organism>
<protein>
    <submittedName>
        <fullName evidence="1">Uncharacterized protein</fullName>
    </submittedName>
</protein>
<comment type="caution">
    <text evidence="1">The sequence shown here is derived from an EMBL/GenBank/DDBJ whole genome shotgun (WGS) entry which is preliminary data.</text>
</comment>
<name>A0AAV8PNK2_ENSVE</name>
<keyword evidence="2" id="KW-1185">Reference proteome</keyword>
<reference evidence="1 2" key="1">
    <citation type="submission" date="2022-12" db="EMBL/GenBank/DDBJ databases">
        <title>Chromosome-scale assembly of the Ensete ventricosum genome.</title>
        <authorList>
            <person name="Dussert Y."/>
            <person name="Stocks J."/>
            <person name="Wendawek A."/>
            <person name="Woldeyes F."/>
            <person name="Nichols R.A."/>
            <person name="Borrell J.S."/>
        </authorList>
    </citation>
    <scope>NUCLEOTIDE SEQUENCE [LARGE SCALE GENOMIC DNA]</scope>
    <source>
        <strain evidence="2">cv. Maze</strain>
        <tissue evidence="1">Seeds</tissue>
    </source>
</reference>
<dbReference type="Proteomes" id="UP001222027">
    <property type="component" value="Unassembled WGS sequence"/>
</dbReference>
<evidence type="ECO:0000313" key="1">
    <source>
        <dbReference type="EMBL" id="KAJ8459035.1"/>
    </source>
</evidence>
<evidence type="ECO:0000313" key="2">
    <source>
        <dbReference type="Proteomes" id="UP001222027"/>
    </source>
</evidence>
<dbReference type="EMBL" id="JAQQAF010000009">
    <property type="protein sequence ID" value="KAJ8459035.1"/>
    <property type="molecule type" value="Genomic_DNA"/>
</dbReference>
<dbReference type="AlphaFoldDB" id="A0AAV8PNK2"/>
<proteinExistence type="predicted"/>
<gene>
    <name evidence="1" type="ORF">OPV22_031961</name>
</gene>
<sequence>MELFLLPTPAADHLTSTVEMASRLLDRVGGGGLSVTVLVMTTPAPCLRFETESCILLHRRRRPVRGAPGAATRAVLRGVRPGRRVLFPLRRAAQAAPQGRRHLEAARLSCRRARHRLLRHDDDRRGH</sequence>